<feature type="region of interest" description="Disordered" evidence="1">
    <location>
        <begin position="28"/>
        <end position="49"/>
    </location>
</feature>
<comment type="caution">
    <text evidence="3">The sequence shown here is derived from an EMBL/GenBank/DDBJ whole genome shotgun (WGS) entry which is preliminary data.</text>
</comment>
<keyword evidence="4" id="KW-1185">Reference proteome</keyword>
<reference evidence="3" key="1">
    <citation type="submission" date="2021-01" db="EMBL/GenBank/DDBJ databases">
        <title>KCTC 19127 draft genome.</title>
        <authorList>
            <person name="An D."/>
        </authorList>
    </citation>
    <scope>NUCLEOTIDE SEQUENCE</scope>
    <source>
        <strain evidence="3">KCTC 19127</strain>
    </source>
</reference>
<protein>
    <submittedName>
        <fullName evidence="3">Uncharacterized protein</fullName>
    </submittedName>
</protein>
<keyword evidence="2" id="KW-0812">Transmembrane</keyword>
<dbReference type="Proteomes" id="UP000663801">
    <property type="component" value="Unassembled WGS sequence"/>
</dbReference>
<evidence type="ECO:0000313" key="4">
    <source>
        <dbReference type="Proteomes" id="UP000663801"/>
    </source>
</evidence>
<accession>A0A938YIH7</accession>
<keyword evidence="2" id="KW-1133">Transmembrane helix</keyword>
<dbReference type="EMBL" id="JAERWL010000002">
    <property type="protein sequence ID" value="MBM9475226.1"/>
    <property type="molecule type" value="Genomic_DNA"/>
</dbReference>
<name>A0A938YIH7_9ACTN</name>
<evidence type="ECO:0000256" key="2">
    <source>
        <dbReference type="SAM" id="Phobius"/>
    </source>
</evidence>
<sequence>MAEYAVVLVVGFLVVLCGFAALLARPRRSAAAHRGDDDRSFLPATGAAS</sequence>
<gene>
    <name evidence="3" type="ORF">JL107_02085</name>
</gene>
<keyword evidence="2" id="KW-0472">Membrane</keyword>
<organism evidence="3 4">
    <name type="scientific">Nakamurella flavida</name>
    <dbReference type="NCBI Taxonomy" id="363630"/>
    <lineage>
        <taxon>Bacteria</taxon>
        <taxon>Bacillati</taxon>
        <taxon>Actinomycetota</taxon>
        <taxon>Actinomycetes</taxon>
        <taxon>Nakamurellales</taxon>
        <taxon>Nakamurellaceae</taxon>
        <taxon>Nakamurella</taxon>
    </lineage>
</organism>
<proteinExistence type="predicted"/>
<evidence type="ECO:0000313" key="3">
    <source>
        <dbReference type="EMBL" id="MBM9475226.1"/>
    </source>
</evidence>
<dbReference type="AlphaFoldDB" id="A0A938YIH7"/>
<dbReference type="RefSeq" id="WP_205255364.1">
    <property type="nucleotide sequence ID" value="NZ_BAAAPV010000001.1"/>
</dbReference>
<evidence type="ECO:0000256" key="1">
    <source>
        <dbReference type="SAM" id="MobiDB-lite"/>
    </source>
</evidence>
<feature type="transmembrane region" description="Helical" evidence="2">
    <location>
        <begin position="6"/>
        <end position="24"/>
    </location>
</feature>